<keyword evidence="7" id="KW-0539">Nucleus</keyword>
<dbReference type="GO" id="GO:0000703">
    <property type="term" value="F:oxidized pyrimidine nucleobase lesion DNA N-glycosylase activity"/>
    <property type="evidence" value="ECO:0007669"/>
    <property type="project" value="TreeGrafter"/>
</dbReference>
<keyword evidence="4" id="KW-0378">Hydrolase</keyword>
<evidence type="ECO:0000256" key="1">
    <source>
        <dbReference type="ARBA" id="ARBA00004123"/>
    </source>
</evidence>
<evidence type="ECO:0000256" key="4">
    <source>
        <dbReference type="ARBA" id="ARBA00022801"/>
    </source>
</evidence>
<accession>A0A5N5TPN7</accession>
<dbReference type="CDD" id="cd19374">
    <property type="entry name" value="UDG-F3_SMUG1-like"/>
    <property type="match status" value="1"/>
</dbReference>
<protein>
    <submittedName>
        <fullName evidence="9">Single-strand selective monofunctional uracil DNA glycosylase</fullName>
    </submittedName>
</protein>
<dbReference type="Proteomes" id="UP000326759">
    <property type="component" value="Unassembled WGS sequence"/>
</dbReference>
<dbReference type="PANTHER" id="PTHR13235">
    <property type="entry name" value="SINGLE-STRAND SELECTIVE MONOFUNCTIONAL URACIL DNA GLYCOSYLASE"/>
    <property type="match status" value="1"/>
</dbReference>
<evidence type="ECO:0000313" key="9">
    <source>
        <dbReference type="EMBL" id="KAB7508119.1"/>
    </source>
</evidence>
<comment type="subcellular location">
    <subcellularLocation>
        <location evidence="1">Nucleus</location>
    </subcellularLocation>
</comment>
<name>A0A5N5TPN7_9CRUS</name>
<dbReference type="Gene3D" id="3.40.470.10">
    <property type="entry name" value="Uracil-DNA glycosylase-like domain"/>
    <property type="match status" value="1"/>
</dbReference>
<evidence type="ECO:0000256" key="6">
    <source>
        <dbReference type="ARBA" id="ARBA00023204"/>
    </source>
</evidence>
<dbReference type="PANTHER" id="PTHR13235:SF2">
    <property type="entry name" value="SINGLE-STRAND SELECTIVE MONOFUNCTIONAL URACIL DNA GLYCOSYLASE"/>
    <property type="match status" value="1"/>
</dbReference>
<evidence type="ECO:0000256" key="3">
    <source>
        <dbReference type="ARBA" id="ARBA00022763"/>
    </source>
</evidence>
<dbReference type="OrthoDB" id="408702at2759"/>
<keyword evidence="6" id="KW-0234">DNA repair</keyword>
<evidence type="ECO:0000256" key="2">
    <source>
        <dbReference type="ARBA" id="ARBA00007889"/>
    </source>
</evidence>
<reference evidence="9 10" key="1">
    <citation type="journal article" date="2019" name="PLoS Biol.">
        <title>Sex chromosomes control vertical transmission of feminizing Wolbachia symbionts in an isopod.</title>
        <authorList>
            <person name="Becking T."/>
            <person name="Chebbi M.A."/>
            <person name="Giraud I."/>
            <person name="Moumen B."/>
            <person name="Laverre T."/>
            <person name="Caubet Y."/>
            <person name="Peccoud J."/>
            <person name="Gilbert C."/>
            <person name="Cordaux R."/>
        </authorList>
    </citation>
    <scope>NUCLEOTIDE SEQUENCE [LARGE SCALE GENOMIC DNA]</scope>
    <source>
        <strain evidence="9">ANa2</strain>
        <tissue evidence="9">Whole body excluding digestive tract and cuticle</tissue>
    </source>
</reference>
<dbReference type="EMBL" id="SEYY01000055">
    <property type="protein sequence ID" value="KAB7508119.1"/>
    <property type="molecule type" value="Genomic_DNA"/>
</dbReference>
<dbReference type="SUPFAM" id="SSF52141">
    <property type="entry name" value="Uracil-DNA glycosylase-like"/>
    <property type="match status" value="1"/>
</dbReference>
<dbReference type="AlphaFoldDB" id="A0A5N5TPN7"/>
<dbReference type="GO" id="GO:0005634">
    <property type="term" value="C:nucleus"/>
    <property type="evidence" value="ECO:0007669"/>
    <property type="project" value="UniProtKB-SubCell"/>
</dbReference>
<sequence>MEENNFTHSEKKRKLLSAWEQIIDLENKQWKDLLSLNYNSKVECIYNPLEYAKEPHINFVKTYCGGEKKVLLLGMNPGPWGMCQTGVPFGEVNHVKNWLNIDGKVECPSKELKQKPIHGFECTRSEVSGNRMWSLLKELSGDPKTLFEKVFIHNYCPLAFLSKTGKNITPVELPVEERKSLEEICDKYLIQVIELLKVEFLVCIGNYVSQRSQKALERSEVIGVQVSTLMHPSPINPKANKGWKEIAIKQLQEANVLEYFSK</sequence>
<evidence type="ECO:0000313" key="10">
    <source>
        <dbReference type="Proteomes" id="UP000326759"/>
    </source>
</evidence>
<keyword evidence="3" id="KW-0227">DNA damage</keyword>
<keyword evidence="5" id="KW-0238">DNA-binding</keyword>
<dbReference type="GO" id="GO:0017065">
    <property type="term" value="F:single-strand selective uracil DNA N-glycosylase activity"/>
    <property type="evidence" value="ECO:0007669"/>
    <property type="project" value="InterPro"/>
</dbReference>
<dbReference type="GO" id="GO:0006284">
    <property type="term" value="P:base-excision repair"/>
    <property type="evidence" value="ECO:0007669"/>
    <property type="project" value="InterPro"/>
</dbReference>
<evidence type="ECO:0000256" key="7">
    <source>
        <dbReference type="ARBA" id="ARBA00023242"/>
    </source>
</evidence>
<gene>
    <name evidence="9" type="primary">smug1</name>
    <name evidence="9" type="ORF">Anas_02829</name>
</gene>
<feature type="domain" description="Uracil-DNA glycosylase-like" evidence="8">
    <location>
        <begin position="67"/>
        <end position="248"/>
    </location>
</feature>
<comment type="caution">
    <text evidence="9">The sequence shown here is derived from an EMBL/GenBank/DDBJ whole genome shotgun (WGS) entry which is preliminary data.</text>
</comment>
<proteinExistence type="inferred from homology"/>
<evidence type="ECO:0000256" key="5">
    <source>
        <dbReference type="ARBA" id="ARBA00023125"/>
    </source>
</evidence>
<dbReference type="FunFam" id="3.40.470.10:FF:000005">
    <property type="entry name" value="Single-strand selective monofunctional uracil DNA glycosylase"/>
    <property type="match status" value="1"/>
</dbReference>
<keyword evidence="10" id="KW-1185">Reference proteome</keyword>
<comment type="similarity">
    <text evidence="2">Belongs to the uracil-DNA glycosylase (UDG) superfamily. SMUG1 family.</text>
</comment>
<evidence type="ECO:0000259" key="8">
    <source>
        <dbReference type="Pfam" id="PF03167"/>
    </source>
</evidence>
<dbReference type="InterPro" id="IPR039134">
    <property type="entry name" value="SMUG1"/>
</dbReference>
<dbReference type="GO" id="GO:0003677">
    <property type="term" value="F:DNA binding"/>
    <property type="evidence" value="ECO:0007669"/>
    <property type="project" value="UniProtKB-KW"/>
</dbReference>
<dbReference type="InterPro" id="IPR036895">
    <property type="entry name" value="Uracil-DNA_glycosylase-like_sf"/>
</dbReference>
<dbReference type="Pfam" id="PF03167">
    <property type="entry name" value="UDG"/>
    <property type="match status" value="1"/>
</dbReference>
<organism evidence="9 10">
    <name type="scientific">Armadillidium nasatum</name>
    <dbReference type="NCBI Taxonomy" id="96803"/>
    <lineage>
        <taxon>Eukaryota</taxon>
        <taxon>Metazoa</taxon>
        <taxon>Ecdysozoa</taxon>
        <taxon>Arthropoda</taxon>
        <taxon>Crustacea</taxon>
        <taxon>Multicrustacea</taxon>
        <taxon>Malacostraca</taxon>
        <taxon>Eumalacostraca</taxon>
        <taxon>Peracarida</taxon>
        <taxon>Isopoda</taxon>
        <taxon>Oniscidea</taxon>
        <taxon>Crinocheta</taxon>
        <taxon>Armadillidiidae</taxon>
        <taxon>Armadillidium</taxon>
    </lineage>
</organism>
<dbReference type="InterPro" id="IPR005122">
    <property type="entry name" value="Uracil-DNA_glycosylase-like"/>
</dbReference>